<evidence type="ECO:0000313" key="3">
    <source>
        <dbReference type="Proteomes" id="UP000313359"/>
    </source>
</evidence>
<protein>
    <submittedName>
        <fullName evidence="2">Uncharacterized protein</fullName>
    </submittedName>
</protein>
<gene>
    <name evidence="2" type="ORF">L227DRAFT_176344</name>
</gene>
<dbReference type="OrthoDB" id="10470123at2759"/>
<accession>A0A5C2S4Y5</accession>
<sequence>MHEFDPLDNIPGGDHTHRHVSEAGVFATQPVSAPPFYTPPPQDTSYSTGPLFAMAMDLRPALDEVAFTSRKRKRGAGRTHPRHAPDETYSGMHRDPAHYVVHADVPALSLDVSASMLKLATSMYPLHAKVAKENAEHFQTHGLRHLRGLIAWSDYPLHLYVHCEQISPVPTLYVRRISEYSQEPDEDSDMDVNDGLPVAHLHIGSGEDPSDSEHMLHYETRSWSRFTFIAYGGEMRKAKVMTTRLNSTPTCNDYDILCNPSTVGTSDDPSPSVVYLPRGYDCTSGQLHLNCCEGLCKENTPIVLGGWIPRSQSDAANTSMTAPPRKRQRRSVSSAWEGR</sequence>
<feature type="compositionally biased region" description="Basic residues" evidence="1">
    <location>
        <begin position="69"/>
        <end position="82"/>
    </location>
</feature>
<feature type="region of interest" description="Disordered" evidence="1">
    <location>
        <begin position="69"/>
        <end position="92"/>
    </location>
</feature>
<proteinExistence type="predicted"/>
<dbReference type="Proteomes" id="UP000313359">
    <property type="component" value="Unassembled WGS sequence"/>
</dbReference>
<evidence type="ECO:0000313" key="2">
    <source>
        <dbReference type="EMBL" id="RPD58763.1"/>
    </source>
</evidence>
<reference evidence="2" key="1">
    <citation type="journal article" date="2018" name="Genome Biol. Evol.">
        <title>Genomics and development of Lentinus tigrinus, a white-rot wood-decaying mushroom with dimorphic fruiting bodies.</title>
        <authorList>
            <person name="Wu B."/>
            <person name="Xu Z."/>
            <person name="Knudson A."/>
            <person name="Carlson A."/>
            <person name="Chen N."/>
            <person name="Kovaka S."/>
            <person name="LaButti K."/>
            <person name="Lipzen A."/>
            <person name="Pennachio C."/>
            <person name="Riley R."/>
            <person name="Schakwitz W."/>
            <person name="Umezawa K."/>
            <person name="Ohm R.A."/>
            <person name="Grigoriev I.V."/>
            <person name="Nagy L.G."/>
            <person name="Gibbons J."/>
            <person name="Hibbett D."/>
        </authorList>
    </citation>
    <scope>NUCLEOTIDE SEQUENCE [LARGE SCALE GENOMIC DNA]</scope>
    <source>
        <strain evidence="2">ALCF2SS1-6</strain>
    </source>
</reference>
<keyword evidence="3" id="KW-1185">Reference proteome</keyword>
<name>A0A5C2S4Y5_9APHY</name>
<dbReference type="EMBL" id="ML122273">
    <property type="protein sequence ID" value="RPD58763.1"/>
    <property type="molecule type" value="Genomic_DNA"/>
</dbReference>
<evidence type="ECO:0000256" key="1">
    <source>
        <dbReference type="SAM" id="MobiDB-lite"/>
    </source>
</evidence>
<organism evidence="2 3">
    <name type="scientific">Lentinus tigrinus ALCF2SS1-6</name>
    <dbReference type="NCBI Taxonomy" id="1328759"/>
    <lineage>
        <taxon>Eukaryota</taxon>
        <taxon>Fungi</taxon>
        <taxon>Dikarya</taxon>
        <taxon>Basidiomycota</taxon>
        <taxon>Agaricomycotina</taxon>
        <taxon>Agaricomycetes</taxon>
        <taxon>Polyporales</taxon>
        <taxon>Polyporaceae</taxon>
        <taxon>Lentinus</taxon>
    </lineage>
</organism>
<dbReference type="AlphaFoldDB" id="A0A5C2S4Y5"/>
<feature type="region of interest" description="Disordered" evidence="1">
    <location>
        <begin position="313"/>
        <end position="339"/>
    </location>
</feature>